<feature type="domain" description="Ig-like" evidence="6">
    <location>
        <begin position="2"/>
        <end position="85"/>
    </location>
</feature>
<dbReference type="InterPro" id="IPR036179">
    <property type="entry name" value="Ig-like_dom_sf"/>
</dbReference>
<feature type="domain" description="Fibronectin type-III" evidence="7">
    <location>
        <begin position="416"/>
        <end position="508"/>
    </location>
</feature>
<dbReference type="InterPro" id="IPR003598">
    <property type="entry name" value="Ig_sub2"/>
</dbReference>
<dbReference type="FunFam" id="2.60.40.10:FF:000032">
    <property type="entry name" value="palladin isoform X1"/>
    <property type="match status" value="2"/>
</dbReference>
<evidence type="ECO:0000256" key="2">
    <source>
        <dbReference type="ARBA" id="ARBA00023157"/>
    </source>
</evidence>
<keyword evidence="5" id="KW-0472">Membrane</keyword>
<dbReference type="PROSITE" id="PS50835">
    <property type="entry name" value="IG_LIKE"/>
    <property type="match status" value="3"/>
</dbReference>
<dbReference type="SMART" id="SM00406">
    <property type="entry name" value="IGv"/>
    <property type="match status" value="3"/>
</dbReference>
<dbReference type="InterPro" id="IPR013098">
    <property type="entry name" value="Ig_I-set"/>
</dbReference>
<dbReference type="SMART" id="SM00060">
    <property type="entry name" value="FN3"/>
    <property type="match status" value="3"/>
</dbReference>
<dbReference type="GO" id="GO:0031430">
    <property type="term" value="C:M band"/>
    <property type="evidence" value="ECO:0007669"/>
    <property type="project" value="TreeGrafter"/>
</dbReference>
<dbReference type="PANTHER" id="PTHR13817">
    <property type="entry name" value="TITIN"/>
    <property type="match status" value="1"/>
</dbReference>
<dbReference type="PANTHER" id="PTHR13817:SF166">
    <property type="entry name" value="NEURONAL IGCAM-RELATED"/>
    <property type="match status" value="1"/>
</dbReference>
<dbReference type="InterPro" id="IPR007110">
    <property type="entry name" value="Ig-like_dom"/>
</dbReference>
<keyword evidence="5" id="KW-1133">Transmembrane helix</keyword>
<keyword evidence="9" id="KW-1185">Reference proteome</keyword>
<protein>
    <submittedName>
        <fullName evidence="8">Uncharacterized protein</fullName>
    </submittedName>
</protein>
<dbReference type="Pfam" id="PF07679">
    <property type="entry name" value="I-set"/>
    <property type="match status" value="1"/>
</dbReference>
<dbReference type="InterPro" id="IPR013106">
    <property type="entry name" value="Ig_V-set"/>
</dbReference>
<dbReference type="CDD" id="cd00063">
    <property type="entry name" value="FN3"/>
    <property type="match status" value="3"/>
</dbReference>
<feature type="compositionally biased region" description="Polar residues" evidence="4">
    <location>
        <begin position="601"/>
        <end position="613"/>
    </location>
</feature>
<dbReference type="Gene3D" id="2.60.40.10">
    <property type="entry name" value="Immunoglobulins"/>
    <property type="match status" value="6"/>
</dbReference>
<comment type="caution">
    <text evidence="8">The sequence shown here is derived from an EMBL/GenBank/DDBJ whole genome shotgun (WGS) entry which is preliminary data.</text>
</comment>
<dbReference type="SMART" id="SM00409">
    <property type="entry name" value="IG"/>
    <property type="match status" value="3"/>
</dbReference>
<feature type="domain" description="Ig-like" evidence="6">
    <location>
        <begin position="190"/>
        <end position="286"/>
    </location>
</feature>
<dbReference type="InterPro" id="IPR003961">
    <property type="entry name" value="FN3_dom"/>
</dbReference>
<dbReference type="SMART" id="SM00408">
    <property type="entry name" value="IGc2"/>
    <property type="match status" value="3"/>
</dbReference>
<evidence type="ECO:0000259" key="6">
    <source>
        <dbReference type="PROSITE" id="PS50835"/>
    </source>
</evidence>
<dbReference type="InterPro" id="IPR036116">
    <property type="entry name" value="FN3_sf"/>
</dbReference>
<evidence type="ECO:0000256" key="4">
    <source>
        <dbReference type="SAM" id="MobiDB-lite"/>
    </source>
</evidence>
<dbReference type="EMBL" id="JAXCGZ010007823">
    <property type="protein sequence ID" value="KAK7078459.1"/>
    <property type="molecule type" value="Genomic_DNA"/>
</dbReference>
<evidence type="ECO:0000256" key="5">
    <source>
        <dbReference type="SAM" id="Phobius"/>
    </source>
</evidence>
<feature type="domain" description="Fibronectin type-III" evidence="7">
    <location>
        <begin position="302"/>
        <end position="396"/>
    </location>
</feature>
<dbReference type="Pfam" id="PF13927">
    <property type="entry name" value="Ig_3"/>
    <property type="match status" value="2"/>
</dbReference>
<keyword evidence="3" id="KW-0393">Immunoglobulin domain</keyword>
<dbReference type="Proteomes" id="UP001381693">
    <property type="component" value="Unassembled WGS sequence"/>
</dbReference>
<dbReference type="GO" id="GO:0045214">
    <property type="term" value="P:sarcomere organization"/>
    <property type="evidence" value="ECO:0007669"/>
    <property type="project" value="TreeGrafter"/>
</dbReference>
<keyword evidence="2" id="KW-1015">Disulfide bond</keyword>
<dbReference type="AlphaFoldDB" id="A0AAN9A8V3"/>
<feature type="region of interest" description="Disordered" evidence="4">
    <location>
        <begin position="593"/>
        <end position="618"/>
    </location>
</feature>
<feature type="transmembrane region" description="Helical" evidence="5">
    <location>
        <begin position="629"/>
        <end position="649"/>
    </location>
</feature>
<dbReference type="SUPFAM" id="SSF48726">
    <property type="entry name" value="Immunoglobulin"/>
    <property type="match status" value="3"/>
</dbReference>
<evidence type="ECO:0000313" key="8">
    <source>
        <dbReference type="EMBL" id="KAK7078459.1"/>
    </source>
</evidence>
<organism evidence="8 9">
    <name type="scientific">Halocaridina rubra</name>
    <name type="common">Hawaiian red shrimp</name>
    <dbReference type="NCBI Taxonomy" id="373956"/>
    <lineage>
        <taxon>Eukaryota</taxon>
        <taxon>Metazoa</taxon>
        <taxon>Ecdysozoa</taxon>
        <taxon>Arthropoda</taxon>
        <taxon>Crustacea</taxon>
        <taxon>Multicrustacea</taxon>
        <taxon>Malacostraca</taxon>
        <taxon>Eumalacostraca</taxon>
        <taxon>Eucarida</taxon>
        <taxon>Decapoda</taxon>
        <taxon>Pleocyemata</taxon>
        <taxon>Caridea</taxon>
        <taxon>Atyoidea</taxon>
        <taxon>Atyidae</taxon>
        <taxon>Halocaridina</taxon>
    </lineage>
</organism>
<evidence type="ECO:0000256" key="3">
    <source>
        <dbReference type="ARBA" id="ARBA00023319"/>
    </source>
</evidence>
<name>A0AAN9A8V3_HALRR</name>
<dbReference type="PROSITE" id="PS50853">
    <property type="entry name" value="FN3"/>
    <property type="match status" value="3"/>
</dbReference>
<reference evidence="8 9" key="1">
    <citation type="submission" date="2023-11" db="EMBL/GenBank/DDBJ databases">
        <title>Halocaridina rubra genome assembly.</title>
        <authorList>
            <person name="Smith C."/>
        </authorList>
    </citation>
    <scope>NUCLEOTIDE SEQUENCE [LARGE SCALE GENOMIC DNA]</scope>
    <source>
        <strain evidence="8">EP-1</strain>
        <tissue evidence="8">Whole</tissue>
    </source>
</reference>
<keyword evidence="1" id="KW-0677">Repeat</keyword>
<gene>
    <name evidence="8" type="ORF">SK128_009501</name>
</gene>
<accession>A0AAN9A8V3</accession>
<keyword evidence="5" id="KW-0812">Transmembrane</keyword>
<feature type="non-terminal residue" evidence="8">
    <location>
        <position position="1"/>
    </location>
</feature>
<sequence length="862" mass="94376">SPWFEERPANLTSVSGVTVELACRARGSPSPAVTWRRLDGKMPLGRATIEDQRLILQQVSAVDSGVYVCEVESEAGVASASATLTVVDAPKLIQRPQDHLVLAGETVQLLCSVEGDPVPLLLWRLPAERRSSLLVPTQSNGHAGVSQNGKTLYLNKTTVDDTGTYKCWGVSSGGAVSAQAHVIVVEEHPPPVIGIGPKDQTVPPESTVTFPCEAVSETASQSLSWWFRPAAHLPARQLSGESAKTKVSVADNNALILKNVGVDDAGIYKCVVEASTGRVEQEAILRVVKHSLQETPPHLPAPPSKPRVMALNETSVHLTWLPNSHVANATSQGYVIEHWRKGWEEWRIADAAIDQESCIVSLLTTGETYTFLIRAVNGSGLSFPSPWSDPVTTGVPLDPRVTIEHSRQVQRKLSRSILTLTNASVMTPDSVVLRWEFLTPIEEAVEGVLAYAISETGNIQLTTILGTSSSHRVKGLQANALYTFFLVPFWRHLEGTPSNSYTLTTPEDVPATAPGDVHVTLREDGSTLITWTPLTTQEARGKVIGYHVTLTHNGTHVTETVPGSWLEARSLTRGRLYTVRVAAITGAGHGPFSSPLLMDTGPSSSQTQENGSAVNDDPNVLYAQPQTAWLIYLLIPLVIIMFVATLFYIRKLHQKTPSLTQHPQPPSVYQDPSIYPGHHSVNMYSEQKLWRPDGNTDARISSSVPRFHDHLSNEYAEPRVQQANETAEPYATTALLVPASPRLDHGGHWKRNENDPHMQVNWSAFIPPPPPCPPPHNFDHNLCNNCRMCVTASQYDNVGGLQQYNKPCDAASEHTYEIYSQVAPTDTRDRFHTFNSLQAKGRQRACSDCESAKREAPHSNTH</sequence>
<proteinExistence type="predicted"/>
<dbReference type="Pfam" id="PF00041">
    <property type="entry name" value="fn3"/>
    <property type="match status" value="2"/>
</dbReference>
<evidence type="ECO:0000313" key="9">
    <source>
        <dbReference type="Proteomes" id="UP001381693"/>
    </source>
</evidence>
<feature type="domain" description="Fibronectin type-III" evidence="7">
    <location>
        <begin position="513"/>
        <end position="603"/>
    </location>
</feature>
<dbReference type="InterPro" id="IPR050964">
    <property type="entry name" value="Striated_Muscle_Regulatory"/>
</dbReference>
<dbReference type="InterPro" id="IPR013783">
    <property type="entry name" value="Ig-like_fold"/>
</dbReference>
<dbReference type="InterPro" id="IPR003599">
    <property type="entry name" value="Ig_sub"/>
</dbReference>
<feature type="domain" description="Ig-like" evidence="6">
    <location>
        <begin position="90"/>
        <end position="167"/>
    </location>
</feature>
<evidence type="ECO:0000256" key="1">
    <source>
        <dbReference type="ARBA" id="ARBA00022737"/>
    </source>
</evidence>
<evidence type="ECO:0000259" key="7">
    <source>
        <dbReference type="PROSITE" id="PS50853"/>
    </source>
</evidence>
<dbReference type="SUPFAM" id="SSF49265">
    <property type="entry name" value="Fibronectin type III"/>
    <property type="match status" value="2"/>
</dbReference>